<protein>
    <submittedName>
        <fullName evidence="3">NAD-dependent epimerase/dehydratase family protein</fullName>
    </submittedName>
</protein>
<proteinExistence type="predicted"/>
<evidence type="ECO:0000313" key="4">
    <source>
        <dbReference type="Proteomes" id="UP001601521"/>
    </source>
</evidence>
<evidence type="ECO:0000256" key="1">
    <source>
        <dbReference type="SAM" id="MobiDB-lite"/>
    </source>
</evidence>
<comment type="caution">
    <text evidence="3">The sequence shown here is derived from an EMBL/GenBank/DDBJ whole genome shotgun (WGS) entry which is preliminary data.</text>
</comment>
<dbReference type="EMBL" id="JBIALX010000004">
    <property type="protein sequence ID" value="MFF0454044.1"/>
    <property type="molecule type" value="Genomic_DNA"/>
</dbReference>
<organism evidence="3 4">
    <name type="scientific">Nocardia africana</name>
    <dbReference type="NCBI Taxonomy" id="134964"/>
    <lineage>
        <taxon>Bacteria</taxon>
        <taxon>Bacillati</taxon>
        <taxon>Actinomycetota</taxon>
        <taxon>Actinomycetes</taxon>
        <taxon>Mycobacteriales</taxon>
        <taxon>Nocardiaceae</taxon>
        <taxon>Nocardia</taxon>
    </lineage>
</organism>
<dbReference type="Pfam" id="PF01370">
    <property type="entry name" value="Epimerase"/>
    <property type="match status" value="1"/>
</dbReference>
<keyword evidence="4" id="KW-1185">Reference proteome</keyword>
<feature type="region of interest" description="Disordered" evidence="1">
    <location>
        <begin position="324"/>
        <end position="367"/>
    </location>
</feature>
<dbReference type="InterPro" id="IPR051783">
    <property type="entry name" value="NAD(P)-dependent_oxidoreduct"/>
</dbReference>
<feature type="domain" description="NAD-dependent epimerase/dehydratase" evidence="2">
    <location>
        <begin position="3"/>
        <end position="227"/>
    </location>
</feature>
<accession>A0ABW6NFX4</accession>
<dbReference type="PANTHER" id="PTHR48079">
    <property type="entry name" value="PROTEIN YEEZ"/>
    <property type="match status" value="1"/>
</dbReference>
<dbReference type="Gene3D" id="3.40.50.720">
    <property type="entry name" value="NAD(P)-binding Rossmann-like Domain"/>
    <property type="match status" value="1"/>
</dbReference>
<name>A0ABW6NFX4_9NOCA</name>
<sequence>MRIAITGASGNVGTALLRALPDAEVVAVARRPPPAGREPYARARWVACDIGDPSARPTLAAAFDGADAVVHLAWAVHPRRTDPPLERTNRIGTDHVLGAVADSGVAHLTVASSVAAYSPAPRWIRVDEQQPRDGVPGGAYSLGKAALERRLDAFAGERPAVGLARIRPCGIAQSDAAAELGDWLLGPWLPRSPVGRSWLPVPLWPRLRLQLVHAEDVAAAIRAILVRRATGAFDLAAEPVLTAPELTEIFGGFRLPVPRPVLSAAAFAGWRIGLLPLHPSWLRLADRACLVRAERARRELDWRPAHSAVDVATELAAALRARTSGGSPALHPEPMRFRPGCPTHQDQRPGIARDECRSPMPATGAGG</sequence>
<reference evidence="3 4" key="1">
    <citation type="submission" date="2024-10" db="EMBL/GenBank/DDBJ databases">
        <title>The Natural Products Discovery Center: Release of the First 8490 Sequenced Strains for Exploring Actinobacteria Biosynthetic Diversity.</title>
        <authorList>
            <person name="Kalkreuter E."/>
            <person name="Kautsar S.A."/>
            <person name="Yang D."/>
            <person name="Bader C.D."/>
            <person name="Teijaro C.N."/>
            <person name="Fluegel L."/>
            <person name="Davis C.M."/>
            <person name="Simpson J.R."/>
            <person name="Lauterbach L."/>
            <person name="Steele A.D."/>
            <person name="Gui C."/>
            <person name="Meng S."/>
            <person name="Li G."/>
            <person name="Viehrig K."/>
            <person name="Ye F."/>
            <person name="Su P."/>
            <person name="Kiefer A.F."/>
            <person name="Nichols A."/>
            <person name="Cepeda A.J."/>
            <person name="Yan W."/>
            <person name="Fan B."/>
            <person name="Jiang Y."/>
            <person name="Adhikari A."/>
            <person name="Zheng C.-J."/>
            <person name="Schuster L."/>
            <person name="Cowan T.M."/>
            <person name="Smanski M.J."/>
            <person name="Chevrette M.G."/>
            <person name="De Carvalho L.P.S."/>
            <person name="Shen B."/>
        </authorList>
    </citation>
    <scope>NUCLEOTIDE SEQUENCE [LARGE SCALE GENOMIC DNA]</scope>
    <source>
        <strain evidence="3 4">NPDC004550</strain>
    </source>
</reference>
<dbReference type="PANTHER" id="PTHR48079:SF6">
    <property type="entry name" value="NAD(P)-BINDING DOMAIN-CONTAINING PROTEIN-RELATED"/>
    <property type="match status" value="1"/>
</dbReference>
<dbReference type="RefSeq" id="WP_387250876.1">
    <property type="nucleotide sequence ID" value="NZ_JBIALX010000004.1"/>
</dbReference>
<dbReference type="SUPFAM" id="SSF51735">
    <property type="entry name" value="NAD(P)-binding Rossmann-fold domains"/>
    <property type="match status" value="1"/>
</dbReference>
<feature type="compositionally biased region" description="Basic and acidic residues" evidence="1">
    <location>
        <begin position="345"/>
        <end position="357"/>
    </location>
</feature>
<evidence type="ECO:0000313" key="3">
    <source>
        <dbReference type="EMBL" id="MFF0454044.1"/>
    </source>
</evidence>
<dbReference type="Proteomes" id="UP001601521">
    <property type="component" value="Unassembled WGS sequence"/>
</dbReference>
<evidence type="ECO:0000259" key="2">
    <source>
        <dbReference type="Pfam" id="PF01370"/>
    </source>
</evidence>
<dbReference type="InterPro" id="IPR036291">
    <property type="entry name" value="NAD(P)-bd_dom_sf"/>
</dbReference>
<dbReference type="InterPro" id="IPR001509">
    <property type="entry name" value="Epimerase_deHydtase"/>
</dbReference>
<gene>
    <name evidence="3" type="ORF">ACFYTH_11805</name>
</gene>